<dbReference type="Pfam" id="PF04307">
    <property type="entry name" value="YdjM"/>
    <property type="match status" value="1"/>
</dbReference>
<reference evidence="2 3" key="1">
    <citation type="submission" date="2024-01" db="EMBL/GenBank/DDBJ databases">
        <title>Complete Genome Sequence of Alkalicoccus halolimnae BZ-SZ-XJ29T, a Moderately Halophilic Bacterium Isolated from a Salt Lake.</title>
        <authorList>
            <person name="Zhao B."/>
        </authorList>
    </citation>
    <scope>NUCLEOTIDE SEQUENCE [LARGE SCALE GENOMIC DNA]</scope>
    <source>
        <strain evidence="2 3">BZ-SZ-XJ29</strain>
    </source>
</reference>
<feature type="transmembrane region" description="Helical" evidence="1">
    <location>
        <begin position="94"/>
        <end position="116"/>
    </location>
</feature>
<dbReference type="InterPro" id="IPR016956">
    <property type="entry name" value="YdjM"/>
</dbReference>
<dbReference type="EMBL" id="CP144914">
    <property type="protein sequence ID" value="WWD80635.1"/>
    <property type="molecule type" value="Genomic_DNA"/>
</dbReference>
<dbReference type="Proteomes" id="UP000321816">
    <property type="component" value="Chromosome"/>
</dbReference>
<name>A0AAJ8N2M5_9BACI</name>
<sequence>MRYYTHATTAVAGAVFLSASPIPLFEAGVGAASLGGVLLGSLLPDIDETGSWLGRRTKPLAVFIKALFGHRGLTHSGIVLAPAIYGFLQVEQMFISGLLFGIAAHILADLLSYGGVPLFYPFNKKRTSIPVYKTGSLLEKIIFLGSSAYILLTYFPI</sequence>
<proteinExistence type="predicted"/>
<dbReference type="PANTHER" id="PTHR35531">
    <property type="entry name" value="INNER MEMBRANE PROTEIN YBCI-RELATED"/>
    <property type="match status" value="1"/>
</dbReference>
<accession>A0AAJ8N2M5</accession>
<keyword evidence="2" id="KW-0378">Hydrolase</keyword>
<organism evidence="2 3">
    <name type="scientific">Alkalicoccus halolimnae</name>
    <dbReference type="NCBI Taxonomy" id="1667239"/>
    <lineage>
        <taxon>Bacteria</taxon>
        <taxon>Bacillati</taxon>
        <taxon>Bacillota</taxon>
        <taxon>Bacilli</taxon>
        <taxon>Bacillales</taxon>
        <taxon>Bacillaceae</taxon>
        <taxon>Alkalicoccus</taxon>
    </lineage>
</organism>
<dbReference type="PIRSF" id="PIRSF030780">
    <property type="entry name" value="Md_memb_hyd_prd"/>
    <property type="match status" value="1"/>
</dbReference>
<gene>
    <name evidence="2" type="ORF">FTX54_003445</name>
</gene>
<dbReference type="RefSeq" id="WP_187254664.1">
    <property type="nucleotide sequence ID" value="NZ_CP144914.1"/>
</dbReference>
<keyword evidence="1" id="KW-0472">Membrane</keyword>
<keyword evidence="1" id="KW-0812">Transmembrane</keyword>
<dbReference type="PANTHER" id="PTHR35531:SF1">
    <property type="entry name" value="INNER MEMBRANE PROTEIN YBCI-RELATED"/>
    <property type="match status" value="1"/>
</dbReference>
<protein>
    <submittedName>
        <fullName evidence="2">Metal-dependent hydrolase</fullName>
    </submittedName>
</protein>
<dbReference type="InterPro" id="IPR007404">
    <property type="entry name" value="YdjM-like"/>
</dbReference>
<feature type="transmembrane region" description="Helical" evidence="1">
    <location>
        <begin position="137"/>
        <end position="155"/>
    </location>
</feature>
<evidence type="ECO:0000313" key="2">
    <source>
        <dbReference type="EMBL" id="WWD80635.1"/>
    </source>
</evidence>
<dbReference type="GO" id="GO:0016787">
    <property type="term" value="F:hydrolase activity"/>
    <property type="evidence" value="ECO:0007669"/>
    <property type="project" value="UniProtKB-KW"/>
</dbReference>
<keyword evidence="3" id="KW-1185">Reference proteome</keyword>
<keyword evidence="1" id="KW-1133">Transmembrane helix</keyword>
<evidence type="ECO:0000256" key="1">
    <source>
        <dbReference type="SAM" id="Phobius"/>
    </source>
</evidence>
<dbReference type="KEGG" id="ahal:FTX54_003445"/>
<evidence type="ECO:0000313" key="3">
    <source>
        <dbReference type="Proteomes" id="UP000321816"/>
    </source>
</evidence>
<dbReference type="AlphaFoldDB" id="A0AAJ8N2M5"/>